<protein>
    <submittedName>
        <fullName evidence="5">Peptidase</fullName>
    </submittedName>
</protein>
<evidence type="ECO:0000259" key="4">
    <source>
        <dbReference type="Pfam" id="PF02225"/>
    </source>
</evidence>
<evidence type="ECO:0000256" key="2">
    <source>
        <dbReference type="ARBA" id="ARBA00023180"/>
    </source>
</evidence>
<dbReference type="OrthoDB" id="614750at2"/>
<dbReference type="Gene3D" id="3.50.30.30">
    <property type="match status" value="1"/>
</dbReference>
<keyword evidence="1 3" id="KW-0732">Signal</keyword>
<evidence type="ECO:0000313" key="5">
    <source>
        <dbReference type="EMBL" id="MUI16160.1"/>
    </source>
</evidence>
<dbReference type="InterPro" id="IPR003137">
    <property type="entry name" value="PA_domain"/>
</dbReference>
<reference evidence="5 6" key="1">
    <citation type="submission" date="2019-11" db="EMBL/GenBank/DDBJ databases">
        <title>Draft Genome Sequences of Six Type Strains of the Genus Massilia.</title>
        <authorList>
            <person name="Miess H."/>
            <person name="Frediansyah A."/>
            <person name="Goeker M."/>
            <person name="Gross H."/>
        </authorList>
    </citation>
    <scope>NUCLEOTIDE SEQUENCE [LARGE SCALE GENOMIC DNA]</scope>
    <source>
        <strain evidence="5 6">DSM 17513</strain>
    </source>
</reference>
<proteinExistence type="predicted"/>
<evidence type="ECO:0000256" key="1">
    <source>
        <dbReference type="ARBA" id="ARBA00022729"/>
    </source>
</evidence>
<accession>A0A6I3XNK6</accession>
<feature type="chain" id="PRO_5026163408" evidence="3">
    <location>
        <begin position="26"/>
        <end position="475"/>
    </location>
</feature>
<dbReference type="SUPFAM" id="SSF55486">
    <property type="entry name" value="Metalloproteases ('zincins'), catalytic domain"/>
    <property type="match status" value="1"/>
</dbReference>
<dbReference type="Proteomes" id="UP000431684">
    <property type="component" value="Unassembled WGS sequence"/>
</dbReference>
<dbReference type="SUPFAM" id="SSF52025">
    <property type="entry name" value="PA domain"/>
    <property type="match status" value="1"/>
</dbReference>
<dbReference type="EMBL" id="WNWM01000002">
    <property type="protein sequence ID" value="MUI16160.1"/>
    <property type="molecule type" value="Genomic_DNA"/>
</dbReference>
<keyword evidence="6" id="KW-1185">Reference proteome</keyword>
<feature type="signal peptide" evidence="3">
    <location>
        <begin position="1"/>
        <end position="25"/>
    </location>
</feature>
<dbReference type="CDD" id="cd04818">
    <property type="entry name" value="PA_subtilisin_1"/>
    <property type="match status" value="1"/>
</dbReference>
<name>A0A6I3XNK6_9BURK</name>
<dbReference type="RefSeq" id="WP_155711757.1">
    <property type="nucleotide sequence ID" value="NZ_BMWU01000042.1"/>
</dbReference>
<sequence length="475" mass="49020">MKRNNMKKVAAALAFAFGAIGAAQAATQIVIVNGNLPGVGFNDTTPAAPVGGNTGTTLGEQRLIAFTHAANLWGAKLQSSVPIRIQASFEPLNCTANSATLGSAGALEVFSDFPNAPKANTWYPAALANKLSGVDQNPAMADIRARFNSRLGLAADCLPGSPFYLGIDGNHGTATDFVTVLLHEMGHGLGFQSFTDEETGEYWAGVPAVWDHFMTDNRTNTKWIDLSEEERVANAVSGDGLSWDGPNVNAAVPNVLGPRGLVAFSGPAAGTTAGEHAFGEASFGPRITDANVTGDILPVVENYATNTGLACTPLTGANAIAVKGNVALVDRGTCNFAIKAANVQAAGAIAMIVADNAPGDPAGMSGSDPAVKIPSVRISQADGVALKAALKARSRTKSGVIAKLGSDPSQLAGTDKQKRILMYTPTTFAPGSSVSHYTTAASPNQLMEPSINADLTQEVIPPKDLSLPLLKDIGW</sequence>
<dbReference type="PANTHER" id="PTHR22702:SF1">
    <property type="entry name" value="PROTEASE-ASSOCIATED DOMAIN-CONTAINING PROTEIN 1"/>
    <property type="match status" value="1"/>
</dbReference>
<dbReference type="Pfam" id="PF02225">
    <property type="entry name" value="PA"/>
    <property type="match status" value="1"/>
</dbReference>
<feature type="domain" description="PA" evidence="4">
    <location>
        <begin position="298"/>
        <end position="386"/>
    </location>
</feature>
<comment type="caution">
    <text evidence="5">The sequence shown here is derived from an EMBL/GenBank/DDBJ whole genome shotgun (WGS) entry which is preliminary data.</text>
</comment>
<evidence type="ECO:0000313" key="6">
    <source>
        <dbReference type="Proteomes" id="UP000431684"/>
    </source>
</evidence>
<gene>
    <name evidence="5" type="ORF">GJV26_27425</name>
</gene>
<organism evidence="5 6">
    <name type="scientific">Pseudoduganella dura</name>
    <dbReference type="NCBI Taxonomy" id="321982"/>
    <lineage>
        <taxon>Bacteria</taxon>
        <taxon>Pseudomonadati</taxon>
        <taxon>Pseudomonadota</taxon>
        <taxon>Betaproteobacteria</taxon>
        <taxon>Burkholderiales</taxon>
        <taxon>Oxalobacteraceae</taxon>
        <taxon>Telluria group</taxon>
        <taxon>Pseudoduganella</taxon>
    </lineage>
</organism>
<dbReference type="AlphaFoldDB" id="A0A6I3XNK6"/>
<dbReference type="PANTHER" id="PTHR22702">
    <property type="entry name" value="PROTEASE-ASSOCIATED DOMAIN-CONTAINING PROTEIN"/>
    <property type="match status" value="1"/>
</dbReference>
<dbReference type="InterPro" id="IPR046450">
    <property type="entry name" value="PA_dom_sf"/>
</dbReference>
<keyword evidence="2" id="KW-0325">Glycoprotein</keyword>
<evidence type="ECO:0000256" key="3">
    <source>
        <dbReference type="SAM" id="SignalP"/>
    </source>
</evidence>